<dbReference type="GO" id="GO:0005737">
    <property type="term" value="C:cytoplasm"/>
    <property type="evidence" value="ECO:0007669"/>
    <property type="project" value="UniProtKB-SubCell"/>
</dbReference>
<dbReference type="OrthoDB" id="9808891at2"/>
<dbReference type="STRING" id="1121097.GCA_000428125_01840"/>
<comment type="similarity">
    <text evidence="3 10">Belongs to the FKBP-type PPIase family.</text>
</comment>
<evidence type="ECO:0000256" key="9">
    <source>
        <dbReference type="PROSITE-ProRule" id="PRU00277"/>
    </source>
</evidence>
<dbReference type="AlphaFoldDB" id="A0A069D6E9"/>
<comment type="function">
    <text evidence="8">Also involved in hydrogenase metallocenter assembly, probably by participating in the nickel insertion step. This function in hydrogenase biosynthesis requires chaperone activity and the presence of the metal-binding domain, but not PPIase activity.</text>
</comment>
<dbReference type="Gene3D" id="3.10.50.40">
    <property type="match status" value="1"/>
</dbReference>
<dbReference type="Proteomes" id="UP000027601">
    <property type="component" value="Unassembled WGS sequence"/>
</dbReference>
<comment type="caution">
    <text evidence="12">The sequence shown here is derived from an EMBL/GenBank/DDBJ whole genome shotgun (WGS) entry which is preliminary data.</text>
</comment>
<dbReference type="PANTHER" id="PTHR47861">
    <property type="entry name" value="FKBP-TYPE PEPTIDYL-PROLYL CIS-TRANS ISOMERASE SLYD"/>
    <property type="match status" value="1"/>
</dbReference>
<dbReference type="GO" id="GO:0042026">
    <property type="term" value="P:protein refolding"/>
    <property type="evidence" value="ECO:0007669"/>
    <property type="project" value="UniProtKB-ARBA"/>
</dbReference>
<evidence type="ECO:0000256" key="2">
    <source>
        <dbReference type="ARBA" id="ARBA00004496"/>
    </source>
</evidence>
<dbReference type="PANTHER" id="PTHR47861:SF3">
    <property type="entry name" value="FKBP-TYPE PEPTIDYL-PROLYL CIS-TRANS ISOMERASE SLYD"/>
    <property type="match status" value="1"/>
</dbReference>
<comment type="subcellular location">
    <subcellularLocation>
        <location evidence="2">Cytoplasm</location>
    </subcellularLocation>
</comment>
<evidence type="ECO:0000259" key="11">
    <source>
        <dbReference type="PROSITE" id="PS50059"/>
    </source>
</evidence>
<reference evidence="12 13" key="1">
    <citation type="journal article" date="2015" name="Microbes Environ.">
        <title>Distribution and evolution of nitrogen fixation genes in the phylum bacteroidetes.</title>
        <authorList>
            <person name="Inoue J."/>
            <person name="Oshima K."/>
            <person name="Suda W."/>
            <person name="Sakamoto M."/>
            <person name="Iino T."/>
            <person name="Noda S."/>
            <person name="Hongoh Y."/>
            <person name="Hattori M."/>
            <person name="Ohkuma M."/>
        </authorList>
    </citation>
    <scope>NUCLEOTIDE SEQUENCE [LARGE SCALE GENOMIC DNA]</scope>
    <source>
        <strain evidence="12 13">JCM 15093</strain>
    </source>
</reference>
<keyword evidence="13" id="KW-1185">Reference proteome</keyword>
<gene>
    <name evidence="12" type="ORF">JCM15093_3205</name>
</gene>
<evidence type="ECO:0000313" key="13">
    <source>
        <dbReference type="Proteomes" id="UP000027601"/>
    </source>
</evidence>
<evidence type="ECO:0000313" key="12">
    <source>
        <dbReference type="EMBL" id="GAK37915.1"/>
    </source>
</evidence>
<dbReference type="Gene3D" id="2.40.10.330">
    <property type="match status" value="1"/>
</dbReference>
<dbReference type="EC" id="5.2.1.8" evidence="10"/>
<dbReference type="GO" id="GO:0003755">
    <property type="term" value="F:peptidyl-prolyl cis-trans isomerase activity"/>
    <property type="evidence" value="ECO:0007669"/>
    <property type="project" value="UniProtKB-UniRule"/>
</dbReference>
<name>A0A069D6E9_9BACE</name>
<evidence type="ECO:0000256" key="3">
    <source>
        <dbReference type="ARBA" id="ARBA00006577"/>
    </source>
</evidence>
<feature type="domain" description="PPIase FKBP-type" evidence="11">
    <location>
        <begin position="6"/>
        <end position="85"/>
    </location>
</feature>
<evidence type="ECO:0000256" key="1">
    <source>
        <dbReference type="ARBA" id="ARBA00000971"/>
    </source>
</evidence>
<dbReference type="InterPro" id="IPR046357">
    <property type="entry name" value="PPIase_dom_sf"/>
</dbReference>
<keyword evidence="4" id="KW-0963">Cytoplasm</keyword>
<keyword evidence="7 9" id="KW-0413">Isomerase</keyword>
<evidence type="ECO:0000256" key="4">
    <source>
        <dbReference type="ARBA" id="ARBA00022490"/>
    </source>
</evidence>
<keyword evidence="6" id="KW-0143">Chaperone</keyword>
<dbReference type="InterPro" id="IPR048261">
    <property type="entry name" value="SlpA/SlyD-like_ins_sf"/>
</dbReference>
<sequence length="207" mass="21865">METLGNKYITVAYDLYTTEDGERDLVEQATAERPFQFISGLGTTLDSFESQVAGLATGDKFEFTLTAEEAYGEYVDEHVIELPKHVFEIDGKFDSERIFAGNPIPLMDSEGNRLNGTVVEVKDEVVIVDMNHPLAGADLTFIGQVIESRLATNEELQGMVNMMSGEGGCGCGGNCGCGSGDEEGGCGCGSKEEGESCGCGGGGCGCH</sequence>
<dbReference type="Pfam" id="PF00254">
    <property type="entry name" value="FKBP_C"/>
    <property type="match status" value="1"/>
</dbReference>
<keyword evidence="5 9" id="KW-0697">Rotamase</keyword>
<evidence type="ECO:0000256" key="5">
    <source>
        <dbReference type="ARBA" id="ARBA00023110"/>
    </source>
</evidence>
<dbReference type="eggNOG" id="COG1047">
    <property type="taxonomic scope" value="Bacteria"/>
</dbReference>
<dbReference type="PROSITE" id="PS50059">
    <property type="entry name" value="FKBP_PPIASE"/>
    <property type="match status" value="1"/>
</dbReference>
<evidence type="ECO:0000256" key="6">
    <source>
        <dbReference type="ARBA" id="ARBA00023186"/>
    </source>
</evidence>
<comment type="catalytic activity">
    <reaction evidence="1 9 10">
        <text>[protein]-peptidylproline (omega=180) = [protein]-peptidylproline (omega=0)</text>
        <dbReference type="Rhea" id="RHEA:16237"/>
        <dbReference type="Rhea" id="RHEA-COMP:10747"/>
        <dbReference type="Rhea" id="RHEA-COMP:10748"/>
        <dbReference type="ChEBI" id="CHEBI:83833"/>
        <dbReference type="ChEBI" id="CHEBI:83834"/>
        <dbReference type="EC" id="5.2.1.8"/>
    </reaction>
</comment>
<accession>A0A069D6E9</accession>
<dbReference type="EMBL" id="BAJS01000032">
    <property type="protein sequence ID" value="GAK37915.1"/>
    <property type="molecule type" value="Genomic_DNA"/>
</dbReference>
<evidence type="ECO:0000256" key="8">
    <source>
        <dbReference type="ARBA" id="ARBA00037071"/>
    </source>
</evidence>
<protein>
    <recommendedName>
        <fullName evidence="10">Peptidyl-prolyl cis-trans isomerase</fullName>
        <ecNumber evidence="10">5.2.1.8</ecNumber>
    </recommendedName>
</protein>
<dbReference type="InterPro" id="IPR001179">
    <property type="entry name" value="PPIase_FKBP_dom"/>
</dbReference>
<dbReference type="SUPFAM" id="SSF54534">
    <property type="entry name" value="FKBP-like"/>
    <property type="match status" value="1"/>
</dbReference>
<evidence type="ECO:0000256" key="7">
    <source>
        <dbReference type="ARBA" id="ARBA00023235"/>
    </source>
</evidence>
<organism evidence="12 13">
    <name type="scientific">Bacteroides graminisolvens DSM 19988 = JCM 15093</name>
    <dbReference type="NCBI Taxonomy" id="1121097"/>
    <lineage>
        <taxon>Bacteria</taxon>
        <taxon>Pseudomonadati</taxon>
        <taxon>Bacteroidota</taxon>
        <taxon>Bacteroidia</taxon>
        <taxon>Bacteroidales</taxon>
        <taxon>Bacteroidaceae</taxon>
        <taxon>Bacteroides</taxon>
    </lineage>
</organism>
<proteinExistence type="inferred from homology"/>
<dbReference type="RefSeq" id="WP_024997476.1">
    <property type="nucleotide sequence ID" value="NZ_ATZI01000006.1"/>
</dbReference>
<evidence type="ECO:0000256" key="10">
    <source>
        <dbReference type="RuleBase" id="RU003915"/>
    </source>
</evidence>